<sequence>MDKNAALYDLFMDAAGAIYTALAAAAPPTPAPVLLQLRAGLAESAGWFLVQASEFAPEPLTVELLRVRDIYASERIVAALLELMAGEGWLERDAAGRYALAEAERELLA</sequence>
<dbReference type="Proteomes" id="UP000050509">
    <property type="component" value="Unassembled WGS sequence"/>
</dbReference>
<feature type="non-terminal residue" evidence="1">
    <location>
        <position position="109"/>
    </location>
</feature>
<organism evidence="1 2">
    <name type="scientific">Kouleothrix aurantiaca</name>
    <dbReference type="NCBI Taxonomy" id="186479"/>
    <lineage>
        <taxon>Bacteria</taxon>
        <taxon>Bacillati</taxon>
        <taxon>Chloroflexota</taxon>
        <taxon>Chloroflexia</taxon>
        <taxon>Chloroflexales</taxon>
        <taxon>Roseiflexineae</taxon>
        <taxon>Roseiflexaceae</taxon>
        <taxon>Kouleothrix</taxon>
    </lineage>
</organism>
<proteinExistence type="predicted"/>
<evidence type="ECO:0000313" key="2">
    <source>
        <dbReference type="Proteomes" id="UP000050509"/>
    </source>
</evidence>
<gene>
    <name evidence="1" type="ORF">SE17_43265</name>
</gene>
<comment type="caution">
    <text evidence="1">The sequence shown here is derived from an EMBL/GenBank/DDBJ whole genome shotgun (WGS) entry which is preliminary data.</text>
</comment>
<evidence type="ECO:0000313" key="1">
    <source>
        <dbReference type="EMBL" id="KPV46481.1"/>
    </source>
</evidence>
<protein>
    <submittedName>
        <fullName evidence="1">Uncharacterized protein</fullName>
    </submittedName>
</protein>
<accession>A0A0P9F491</accession>
<dbReference type="AlphaFoldDB" id="A0A0P9F491"/>
<reference evidence="1 2" key="1">
    <citation type="submission" date="2015-09" db="EMBL/GenBank/DDBJ databases">
        <title>Draft genome sequence of Kouleothrix aurantiaca JCM 19913.</title>
        <authorList>
            <person name="Hemp J."/>
        </authorList>
    </citation>
    <scope>NUCLEOTIDE SEQUENCE [LARGE SCALE GENOMIC DNA]</scope>
    <source>
        <strain evidence="1 2">COM-B</strain>
    </source>
</reference>
<name>A0A0P9F491_9CHLR</name>
<dbReference type="EMBL" id="LJCR01003560">
    <property type="protein sequence ID" value="KPV46481.1"/>
    <property type="molecule type" value="Genomic_DNA"/>
</dbReference>
<keyword evidence="2" id="KW-1185">Reference proteome</keyword>